<evidence type="ECO:0000256" key="1">
    <source>
        <dbReference type="SAM" id="SignalP"/>
    </source>
</evidence>
<dbReference type="EMBL" id="KB303059">
    <property type="protein sequence ID" value="ELU03544.1"/>
    <property type="molecule type" value="Genomic_DNA"/>
</dbReference>
<feature type="signal peptide" evidence="1">
    <location>
        <begin position="1"/>
        <end position="18"/>
    </location>
</feature>
<evidence type="ECO:0000313" key="4">
    <source>
        <dbReference type="Proteomes" id="UP000014760"/>
    </source>
</evidence>
<gene>
    <name evidence="2" type="ORF">CAPTEDRAFT_223880</name>
</gene>
<organism evidence="2">
    <name type="scientific">Capitella teleta</name>
    <name type="common">Polychaete worm</name>
    <dbReference type="NCBI Taxonomy" id="283909"/>
    <lineage>
        <taxon>Eukaryota</taxon>
        <taxon>Metazoa</taxon>
        <taxon>Spiralia</taxon>
        <taxon>Lophotrochozoa</taxon>
        <taxon>Annelida</taxon>
        <taxon>Polychaeta</taxon>
        <taxon>Sedentaria</taxon>
        <taxon>Scolecida</taxon>
        <taxon>Capitellidae</taxon>
        <taxon>Capitella</taxon>
    </lineage>
</organism>
<dbReference type="Proteomes" id="UP000014760">
    <property type="component" value="Unassembled WGS sequence"/>
</dbReference>
<accession>R7UC33</accession>
<dbReference type="EnsemblMetazoa" id="CapteT223880">
    <property type="protein sequence ID" value="CapteP223880"/>
    <property type="gene ID" value="CapteG223880"/>
</dbReference>
<keyword evidence="1" id="KW-0732">Signal</keyword>
<evidence type="ECO:0000313" key="2">
    <source>
        <dbReference type="EMBL" id="ELU03544.1"/>
    </source>
</evidence>
<dbReference type="OrthoDB" id="10546477at2759"/>
<feature type="chain" id="PRO_5008787871" evidence="1">
    <location>
        <begin position="19"/>
        <end position="128"/>
    </location>
</feature>
<protein>
    <submittedName>
        <fullName evidence="2 3">Uncharacterized protein</fullName>
    </submittedName>
</protein>
<dbReference type="OMA" id="SVHAVGH"/>
<reference evidence="3" key="3">
    <citation type="submission" date="2015-06" db="UniProtKB">
        <authorList>
            <consortium name="EnsemblMetazoa"/>
        </authorList>
    </citation>
    <scope>IDENTIFICATION</scope>
</reference>
<proteinExistence type="predicted"/>
<sequence length="128" mass="13206">MNGLLVFVFLGIVASALASGYGYQPGFKHVPNGVATPYRNDLRQVAVNHVAEYVGSGTGTARFYGVPGANSGVYYNYPAYGHGAGYGGHNAGYGGHNAGYGGYGAGYPNAAGYGYGPSHGYQAPKNYH</sequence>
<name>R7UC33_CAPTE</name>
<dbReference type="EMBL" id="AMQN01008421">
    <property type="status" value="NOT_ANNOTATED_CDS"/>
    <property type="molecule type" value="Genomic_DNA"/>
</dbReference>
<keyword evidence="4" id="KW-1185">Reference proteome</keyword>
<reference evidence="2 4" key="2">
    <citation type="journal article" date="2013" name="Nature">
        <title>Insights into bilaterian evolution from three spiralian genomes.</title>
        <authorList>
            <person name="Simakov O."/>
            <person name="Marletaz F."/>
            <person name="Cho S.J."/>
            <person name="Edsinger-Gonzales E."/>
            <person name="Havlak P."/>
            <person name="Hellsten U."/>
            <person name="Kuo D.H."/>
            <person name="Larsson T."/>
            <person name="Lv J."/>
            <person name="Arendt D."/>
            <person name="Savage R."/>
            <person name="Osoegawa K."/>
            <person name="de Jong P."/>
            <person name="Grimwood J."/>
            <person name="Chapman J.A."/>
            <person name="Shapiro H."/>
            <person name="Aerts A."/>
            <person name="Otillar R.P."/>
            <person name="Terry A.Y."/>
            <person name="Boore J.L."/>
            <person name="Grigoriev I.V."/>
            <person name="Lindberg D.R."/>
            <person name="Seaver E.C."/>
            <person name="Weisblat D.A."/>
            <person name="Putnam N.H."/>
            <person name="Rokhsar D.S."/>
        </authorList>
    </citation>
    <scope>NUCLEOTIDE SEQUENCE</scope>
    <source>
        <strain evidence="2 4">I ESC-2004</strain>
    </source>
</reference>
<reference evidence="4" key="1">
    <citation type="submission" date="2012-12" db="EMBL/GenBank/DDBJ databases">
        <authorList>
            <person name="Hellsten U."/>
            <person name="Grimwood J."/>
            <person name="Chapman J.A."/>
            <person name="Shapiro H."/>
            <person name="Aerts A."/>
            <person name="Otillar R.P."/>
            <person name="Terry A.Y."/>
            <person name="Boore J.L."/>
            <person name="Simakov O."/>
            <person name="Marletaz F."/>
            <person name="Cho S.-J."/>
            <person name="Edsinger-Gonzales E."/>
            <person name="Havlak P."/>
            <person name="Kuo D.-H."/>
            <person name="Larsson T."/>
            <person name="Lv J."/>
            <person name="Arendt D."/>
            <person name="Savage R."/>
            <person name="Osoegawa K."/>
            <person name="de Jong P."/>
            <person name="Lindberg D.R."/>
            <person name="Seaver E.C."/>
            <person name="Weisblat D.A."/>
            <person name="Putnam N.H."/>
            <person name="Grigoriev I.V."/>
            <person name="Rokhsar D.S."/>
        </authorList>
    </citation>
    <scope>NUCLEOTIDE SEQUENCE</scope>
    <source>
        <strain evidence="4">I ESC-2004</strain>
    </source>
</reference>
<dbReference type="AlphaFoldDB" id="R7UC33"/>
<dbReference type="HOGENOM" id="CLU_2173394_0_0_1"/>
<evidence type="ECO:0000313" key="3">
    <source>
        <dbReference type="EnsemblMetazoa" id="CapteP223880"/>
    </source>
</evidence>